<evidence type="ECO:0000256" key="1">
    <source>
        <dbReference type="SAM" id="MobiDB-lite"/>
    </source>
</evidence>
<accession>A0A6J7SPG9</accession>
<feature type="compositionally biased region" description="Low complexity" evidence="1">
    <location>
        <begin position="95"/>
        <end position="108"/>
    </location>
</feature>
<feature type="region of interest" description="Disordered" evidence="1">
    <location>
        <begin position="86"/>
        <end position="108"/>
    </location>
</feature>
<proteinExistence type="predicted"/>
<dbReference type="EMBL" id="CAFBQB010000059">
    <property type="protein sequence ID" value="CAB5042128.1"/>
    <property type="molecule type" value="Genomic_DNA"/>
</dbReference>
<reference evidence="2" key="1">
    <citation type="submission" date="2020-05" db="EMBL/GenBank/DDBJ databases">
        <authorList>
            <person name="Chiriac C."/>
            <person name="Salcher M."/>
            <person name="Ghai R."/>
            <person name="Kavagutti S V."/>
        </authorList>
    </citation>
    <scope>NUCLEOTIDE SEQUENCE</scope>
</reference>
<name>A0A6J7SPG9_9ZZZZ</name>
<gene>
    <name evidence="2" type="ORF">UFOPK4248_00567</name>
</gene>
<dbReference type="AlphaFoldDB" id="A0A6J7SPG9"/>
<protein>
    <submittedName>
        <fullName evidence="2">Unannotated protein</fullName>
    </submittedName>
</protein>
<organism evidence="2">
    <name type="scientific">freshwater metagenome</name>
    <dbReference type="NCBI Taxonomy" id="449393"/>
    <lineage>
        <taxon>unclassified sequences</taxon>
        <taxon>metagenomes</taxon>
        <taxon>ecological metagenomes</taxon>
    </lineage>
</organism>
<sequence length="108" mass="11491">MIALRNPAANEVKSLALPLITKLETIGGNGISKRSPSSRRIIDPGFHLANDETIGCTSSMHSKTAPFGLIIAAVSKMSSRARSWARKSECEKNFSPSSTTTAAYPPST</sequence>
<evidence type="ECO:0000313" key="2">
    <source>
        <dbReference type="EMBL" id="CAB5042128.1"/>
    </source>
</evidence>